<name>A0A327KJ12_9BRAD</name>
<organism evidence="2 3">
    <name type="scientific">Rhodoplanes elegans</name>
    <dbReference type="NCBI Taxonomy" id="29408"/>
    <lineage>
        <taxon>Bacteria</taxon>
        <taxon>Pseudomonadati</taxon>
        <taxon>Pseudomonadota</taxon>
        <taxon>Alphaproteobacteria</taxon>
        <taxon>Hyphomicrobiales</taxon>
        <taxon>Nitrobacteraceae</taxon>
        <taxon>Rhodoplanes</taxon>
    </lineage>
</organism>
<dbReference type="PANTHER" id="PTHR34219:SF3">
    <property type="entry name" value="BLL7967 PROTEIN"/>
    <property type="match status" value="1"/>
</dbReference>
<dbReference type="EMBL" id="NPEU01000142">
    <property type="protein sequence ID" value="RAI38116.1"/>
    <property type="molecule type" value="Genomic_DNA"/>
</dbReference>
<feature type="transmembrane region" description="Helical" evidence="1">
    <location>
        <begin position="155"/>
        <end position="180"/>
    </location>
</feature>
<proteinExistence type="predicted"/>
<accession>A0A327KJ12</accession>
<dbReference type="Pfam" id="PF03929">
    <property type="entry name" value="PepSY_TM"/>
    <property type="match status" value="1"/>
</dbReference>
<keyword evidence="1" id="KW-1133">Transmembrane helix</keyword>
<sequence length="303" mass="32562">MSRPLLLRLHRWITLVFALPLAVVLVTGLILSFEPMIAGQKPGSVTAAQLDGLIARHDPDGKARGVALRPYDGSLMISGVRPQPIVVDLATGAERADIGPLARTLLTSRQVHERLIYELGWLVTASTIAMLVVAVLGILMGWPRFANTLGGWHKGMAWIGLPLVILSPLTGLALAFGISFTGAPPAAGPVVPLREAVGMVTARHDASSLLWLRQRGRALLARVDDGGEYKVYAVGRAGLVETGRNWPRLIHEGNWAGVWSALINVVTSFALIGLMGTGLWLWGRRQVRRLQNRSRAGAKTAAA</sequence>
<reference evidence="2 3" key="1">
    <citation type="submission" date="2017-07" db="EMBL/GenBank/DDBJ databases">
        <title>Draft Genome Sequences of Select Purple Nonsulfur Bacteria.</title>
        <authorList>
            <person name="Lasarre B."/>
            <person name="Mckinlay J.B."/>
        </authorList>
    </citation>
    <scope>NUCLEOTIDE SEQUENCE [LARGE SCALE GENOMIC DNA]</scope>
    <source>
        <strain evidence="2 3">DSM 11907</strain>
    </source>
</reference>
<dbReference type="RefSeq" id="WP_111357745.1">
    <property type="nucleotide sequence ID" value="NZ_NHSK01000141.1"/>
</dbReference>
<dbReference type="PANTHER" id="PTHR34219">
    <property type="entry name" value="IRON-REGULATED INNER MEMBRANE PROTEIN-RELATED"/>
    <property type="match status" value="1"/>
</dbReference>
<evidence type="ECO:0000313" key="3">
    <source>
        <dbReference type="Proteomes" id="UP000248863"/>
    </source>
</evidence>
<dbReference type="OrthoDB" id="8016652at2"/>
<dbReference type="Proteomes" id="UP000248863">
    <property type="component" value="Unassembled WGS sequence"/>
</dbReference>
<feature type="transmembrane region" description="Helical" evidence="1">
    <location>
        <begin position="12"/>
        <end position="33"/>
    </location>
</feature>
<evidence type="ECO:0000256" key="1">
    <source>
        <dbReference type="SAM" id="Phobius"/>
    </source>
</evidence>
<keyword evidence="3" id="KW-1185">Reference proteome</keyword>
<feature type="transmembrane region" description="Helical" evidence="1">
    <location>
        <begin position="256"/>
        <end position="283"/>
    </location>
</feature>
<keyword evidence="1" id="KW-0812">Transmembrane</keyword>
<gene>
    <name evidence="2" type="ORF">CH338_13805</name>
</gene>
<feature type="transmembrane region" description="Helical" evidence="1">
    <location>
        <begin position="119"/>
        <end position="143"/>
    </location>
</feature>
<evidence type="ECO:0000313" key="2">
    <source>
        <dbReference type="EMBL" id="RAI38116.1"/>
    </source>
</evidence>
<dbReference type="AlphaFoldDB" id="A0A327KJ12"/>
<comment type="caution">
    <text evidence="2">The sequence shown here is derived from an EMBL/GenBank/DDBJ whole genome shotgun (WGS) entry which is preliminary data.</text>
</comment>
<protein>
    <submittedName>
        <fullName evidence="2">Peptidase</fullName>
    </submittedName>
</protein>
<keyword evidence="1" id="KW-0472">Membrane</keyword>
<dbReference type="InterPro" id="IPR005625">
    <property type="entry name" value="PepSY-ass_TM"/>
</dbReference>